<dbReference type="GO" id="GO:0006313">
    <property type="term" value="P:DNA transposition"/>
    <property type="evidence" value="ECO:0007669"/>
    <property type="project" value="InterPro"/>
</dbReference>
<comment type="caution">
    <text evidence="2">The sequence shown here is derived from an EMBL/GenBank/DDBJ whole genome shotgun (WGS) entry which is preliminary data.</text>
</comment>
<accession>A0A831R3C8</accession>
<protein>
    <submittedName>
        <fullName evidence="2">Transposase</fullName>
    </submittedName>
</protein>
<comment type="similarity">
    <text evidence="1">Belongs to the transposase 8 family.</text>
</comment>
<organism evidence="2">
    <name type="scientific">Marinobacter antarcticus</name>
    <dbReference type="NCBI Taxonomy" id="564117"/>
    <lineage>
        <taxon>Bacteria</taxon>
        <taxon>Pseudomonadati</taxon>
        <taxon>Pseudomonadota</taxon>
        <taxon>Gammaproteobacteria</taxon>
        <taxon>Pseudomonadales</taxon>
        <taxon>Marinobacteraceae</taxon>
        <taxon>Marinobacter</taxon>
    </lineage>
</organism>
<gene>
    <name evidence="2" type="ORF">ENI00_13810</name>
</gene>
<dbReference type="Pfam" id="PF01527">
    <property type="entry name" value="HTH_Tnp_1"/>
    <property type="match status" value="1"/>
</dbReference>
<dbReference type="SUPFAM" id="SSF46689">
    <property type="entry name" value="Homeodomain-like"/>
    <property type="match status" value="1"/>
</dbReference>
<evidence type="ECO:0000256" key="1">
    <source>
        <dbReference type="ARBA" id="ARBA00009964"/>
    </source>
</evidence>
<evidence type="ECO:0000313" key="2">
    <source>
        <dbReference type="EMBL" id="HEA53362.1"/>
    </source>
</evidence>
<name>A0A831R3C8_9GAMM</name>
<dbReference type="AlphaFoldDB" id="A0A831R3C8"/>
<dbReference type="InterPro" id="IPR009057">
    <property type="entry name" value="Homeodomain-like_sf"/>
</dbReference>
<dbReference type="InterPro" id="IPR002514">
    <property type="entry name" value="Transposase_8"/>
</dbReference>
<dbReference type="Proteomes" id="UP000885748">
    <property type="component" value="Unassembled WGS sequence"/>
</dbReference>
<reference evidence="2" key="1">
    <citation type="journal article" date="2020" name="mSystems">
        <title>Genome- and Community-Level Interaction Insights into Carbon Utilization and Element Cycling Functions of Hydrothermarchaeota in Hydrothermal Sediment.</title>
        <authorList>
            <person name="Zhou Z."/>
            <person name="Liu Y."/>
            <person name="Xu W."/>
            <person name="Pan J."/>
            <person name="Luo Z.H."/>
            <person name="Li M."/>
        </authorList>
    </citation>
    <scope>NUCLEOTIDE SEQUENCE [LARGE SCALE GENOMIC DNA]</scope>
    <source>
        <strain evidence="2">HyVt-357</strain>
    </source>
</reference>
<proteinExistence type="inferred from homology"/>
<dbReference type="GO" id="GO:0004803">
    <property type="term" value="F:transposase activity"/>
    <property type="evidence" value="ECO:0007669"/>
    <property type="project" value="InterPro"/>
</dbReference>
<dbReference type="RefSeq" id="WP_304103498.1">
    <property type="nucleotide sequence ID" value="NZ_DRGY01000109.1"/>
</dbReference>
<sequence length="99" mass="11337">MNNVSVTRPYRKRRRHSPEFKARLVAECHSPGASVSRIALDNDLNANQLRRWIRESKQVEGSLPIRIAPSESRFHEPAARLSWSGPPIKVSSARRFYAN</sequence>
<dbReference type="GO" id="GO:0003677">
    <property type="term" value="F:DNA binding"/>
    <property type="evidence" value="ECO:0007669"/>
    <property type="project" value="InterPro"/>
</dbReference>
<dbReference type="EMBL" id="DRGY01000109">
    <property type="protein sequence ID" value="HEA53362.1"/>
    <property type="molecule type" value="Genomic_DNA"/>
</dbReference>